<dbReference type="PANTHER" id="PTHR20935">
    <property type="entry name" value="PHOSPHOGLYCERATE MUTASE-RELATED"/>
    <property type="match status" value="1"/>
</dbReference>
<dbReference type="RefSeq" id="WP_345262147.1">
    <property type="nucleotide sequence ID" value="NZ_BAABIM010000001.1"/>
</dbReference>
<evidence type="ECO:0000313" key="2">
    <source>
        <dbReference type="EMBL" id="GAA4669141.1"/>
    </source>
</evidence>
<comment type="caution">
    <text evidence="2">The sequence shown here is derived from an EMBL/GenBank/DDBJ whole genome shotgun (WGS) entry which is preliminary data.</text>
</comment>
<protein>
    <submittedName>
        <fullName evidence="2">Histidine phosphatase family protein</fullName>
    </submittedName>
</protein>
<dbReference type="CDD" id="cd07067">
    <property type="entry name" value="HP_PGM_like"/>
    <property type="match status" value="1"/>
</dbReference>
<dbReference type="InterPro" id="IPR013078">
    <property type="entry name" value="His_Pase_superF_clade-1"/>
</dbReference>
<dbReference type="SUPFAM" id="SSF53254">
    <property type="entry name" value="Phosphoglycerate mutase-like"/>
    <property type="match status" value="1"/>
</dbReference>
<keyword evidence="1" id="KW-0378">Hydrolase</keyword>
<dbReference type="Pfam" id="PF00300">
    <property type="entry name" value="His_Phos_1"/>
    <property type="match status" value="1"/>
</dbReference>
<organism evidence="2 3">
    <name type="scientific">Nocardioides nanhaiensis</name>
    <dbReference type="NCBI Taxonomy" id="1476871"/>
    <lineage>
        <taxon>Bacteria</taxon>
        <taxon>Bacillati</taxon>
        <taxon>Actinomycetota</taxon>
        <taxon>Actinomycetes</taxon>
        <taxon>Propionibacteriales</taxon>
        <taxon>Nocardioidaceae</taxon>
        <taxon>Nocardioides</taxon>
    </lineage>
</organism>
<dbReference type="InterPro" id="IPR029033">
    <property type="entry name" value="His_PPase_superfam"/>
</dbReference>
<proteinExistence type="predicted"/>
<reference evidence="3" key="1">
    <citation type="journal article" date="2019" name="Int. J. Syst. Evol. Microbiol.">
        <title>The Global Catalogue of Microorganisms (GCM) 10K type strain sequencing project: providing services to taxonomists for standard genome sequencing and annotation.</title>
        <authorList>
            <consortium name="The Broad Institute Genomics Platform"/>
            <consortium name="The Broad Institute Genome Sequencing Center for Infectious Disease"/>
            <person name="Wu L."/>
            <person name="Ma J."/>
        </authorList>
    </citation>
    <scope>NUCLEOTIDE SEQUENCE [LARGE SCALE GENOMIC DNA]</scope>
    <source>
        <strain evidence="3">JCM 18127</strain>
    </source>
</reference>
<dbReference type="EMBL" id="BAABIM010000001">
    <property type="protein sequence ID" value="GAA4669141.1"/>
    <property type="molecule type" value="Genomic_DNA"/>
</dbReference>
<sequence>MALVLLVRHGQASFGAADYDVLSETGWEQARTLGRWLAEQGLTATSLVRGGLRRHRDTLAGIVEGARWDDVETVVDERWDEFDHLGLMAHGPELAPGHTREEFQAVFAEVTAAWAAGAEHDYPETFAAFVDRVRAAQADAAARATEQPRGLVVVVTSGGPVGVSAALLTTPAAAAERDPAALGEPWAAFNTVVVNSSVTRLVVGSGGTRLLTFNEHTHLSAGLRTYR</sequence>
<dbReference type="PANTHER" id="PTHR20935:SF0">
    <property type="entry name" value="SERINE_THREONINE-PROTEIN PHOSPHATASE PGAM5, MITOCHONDRIAL"/>
    <property type="match status" value="1"/>
</dbReference>
<evidence type="ECO:0000256" key="1">
    <source>
        <dbReference type="ARBA" id="ARBA00022801"/>
    </source>
</evidence>
<name>A0ABP8VPR8_9ACTN</name>
<keyword evidence="3" id="KW-1185">Reference proteome</keyword>
<accession>A0ABP8VPR8</accession>
<gene>
    <name evidence="2" type="ORF">GCM10023226_01680</name>
</gene>
<dbReference type="InterPro" id="IPR051021">
    <property type="entry name" value="Mito_Ser/Thr_phosphatase"/>
</dbReference>
<dbReference type="SMART" id="SM00855">
    <property type="entry name" value="PGAM"/>
    <property type="match status" value="1"/>
</dbReference>
<dbReference type="Proteomes" id="UP001500621">
    <property type="component" value="Unassembled WGS sequence"/>
</dbReference>
<evidence type="ECO:0000313" key="3">
    <source>
        <dbReference type="Proteomes" id="UP001500621"/>
    </source>
</evidence>
<dbReference type="Gene3D" id="3.40.50.1240">
    <property type="entry name" value="Phosphoglycerate mutase-like"/>
    <property type="match status" value="1"/>
</dbReference>